<feature type="region of interest" description="Disordered" evidence="1">
    <location>
        <begin position="487"/>
        <end position="512"/>
    </location>
</feature>
<evidence type="ECO:0000313" key="3">
    <source>
        <dbReference type="Proteomes" id="UP000041254"/>
    </source>
</evidence>
<reference evidence="2 3" key="1">
    <citation type="submission" date="2014-11" db="EMBL/GenBank/DDBJ databases">
        <authorList>
            <person name="Zhu J."/>
            <person name="Qi W."/>
            <person name="Song R."/>
        </authorList>
    </citation>
    <scope>NUCLEOTIDE SEQUENCE [LARGE SCALE GENOMIC DNA]</scope>
</reference>
<feature type="compositionally biased region" description="Basic and acidic residues" evidence="1">
    <location>
        <begin position="336"/>
        <end position="348"/>
    </location>
</feature>
<dbReference type="AlphaFoldDB" id="A0A0G4EJR6"/>
<accession>A0A0G4EJR6</accession>
<protein>
    <submittedName>
        <fullName evidence="2">Uncharacterized protein</fullName>
    </submittedName>
</protein>
<organism evidence="2 3">
    <name type="scientific">Vitrella brassicaformis (strain CCMP3155)</name>
    <dbReference type="NCBI Taxonomy" id="1169540"/>
    <lineage>
        <taxon>Eukaryota</taxon>
        <taxon>Sar</taxon>
        <taxon>Alveolata</taxon>
        <taxon>Colpodellida</taxon>
        <taxon>Vitrellaceae</taxon>
        <taxon>Vitrella</taxon>
    </lineage>
</organism>
<sequence length="512" mass="57436">MKRSRSTTNVSGKVPLNRQLKEELLRSVGFIPASHSKLPPEVRRLLFFTTSTATQFPGLDPVAKAGYRGKSCTDIHDYKLKWRGSKNVAPFWARNMCRYAMDYTELPLDGVAVNKELAQIFAPPKSNPMHRRDKYKLDERTTHRAAYTPYVSFRPPESYKPIQEKHVSDDAHLMRLISETHETYRPLPLRDIHGESMRPIYIPSATGLRFEGTPHYTEEFTSATRWTPRPRTNMGKERHKDNSARVMAGTIPNEQRNKMLWDDINQRQMERAKSQPVFQLVDWKWLLEHPDVDPLDESFEEAWKSGRIDTATGATKTECEAAEDKRSQAAPAEAPKTADETQPEKEQATEEPAAGEEKKEASPDTAGEEAEAGPSNPFAIALCNGRLCCVPLADYKDLIRSGDIQPVPFEMLPHAAVGPPPSRPSTGASHIHWLPTPPRTASSRYASCHRLPARQARPNRTSVPGRTRPGTAQQHLVNACMRKGIIPPGKEGTEGGNELPRIHNKKSGARVV</sequence>
<feature type="compositionally biased region" description="Basic residues" evidence="1">
    <location>
        <begin position="502"/>
        <end position="512"/>
    </location>
</feature>
<name>A0A0G4EJR6_VITBC</name>
<dbReference type="InParanoid" id="A0A0G4EJR6"/>
<dbReference type="EMBL" id="CDMY01000244">
    <property type="protein sequence ID" value="CEL96754.1"/>
    <property type="molecule type" value="Genomic_DNA"/>
</dbReference>
<dbReference type="VEuPathDB" id="CryptoDB:Vbra_12059"/>
<evidence type="ECO:0000256" key="1">
    <source>
        <dbReference type="SAM" id="MobiDB-lite"/>
    </source>
</evidence>
<feature type="region of interest" description="Disordered" evidence="1">
    <location>
        <begin position="310"/>
        <end position="373"/>
    </location>
</feature>
<gene>
    <name evidence="2" type="ORF">Vbra_12059</name>
</gene>
<evidence type="ECO:0000313" key="2">
    <source>
        <dbReference type="EMBL" id="CEL96754.1"/>
    </source>
</evidence>
<feature type="region of interest" description="Disordered" evidence="1">
    <location>
        <begin position="219"/>
        <end position="240"/>
    </location>
</feature>
<dbReference type="Proteomes" id="UP000041254">
    <property type="component" value="Unassembled WGS sequence"/>
</dbReference>
<feature type="compositionally biased region" description="Basic and acidic residues" evidence="1">
    <location>
        <begin position="317"/>
        <end position="327"/>
    </location>
</feature>
<keyword evidence="3" id="KW-1185">Reference proteome</keyword>
<proteinExistence type="predicted"/>